<protein>
    <submittedName>
        <fullName evidence="1">Uncharacterized protein</fullName>
    </submittedName>
</protein>
<keyword evidence="2" id="KW-1185">Reference proteome</keyword>
<gene>
    <name evidence="1" type="ORF">PENTCL1PPCAC_21247</name>
</gene>
<organism evidence="1 2">
    <name type="scientific">Pristionchus entomophagus</name>
    <dbReference type="NCBI Taxonomy" id="358040"/>
    <lineage>
        <taxon>Eukaryota</taxon>
        <taxon>Metazoa</taxon>
        <taxon>Ecdysozoa</taxon>
        <taxon>Nematoda</taxon>
        <taxon>Chromadorea</taxon>
        <taxon>Rhabditida</taxon>
        <taxon>Rhabditina</taxon>
        <taxon>Diplogasteromorpha</taxon>
        <taxon>Diplogasteroidea</taxon>
        <taxon>Neodiplogasteridae</taxon>
        <taxon>Pristionchus</taxon>
    </lineage>
</organism>
<sequence length="95" mass="10928">VENPISSMIRPISAKDYILILLRNQRDINTRVAALVCMYTEIEMFFKVEHINTPFHPIELTPLIVNPRRCKLGDFSESRTKCHSGGLKIEILDLC</sequence>
<name>A0AAV5TXH4_9BILA</name>
<proteinExistence type="predicted"/>
<dbReference type="Proteomes" id="UP001432027">
    <property type="component" value="Unassembled WGS sequence"/>
</dbReference>
<feature type="non-terminal residue" evidence="1">
    <location>
        <position position="1"/>
    </location>
</feature>
<dbReference type="AlphaFoldDB" id="A0AAV5TXH4"/>
<dbReference type="EMBL" id="BTSX01000005">
    <property type="protein sequence ID" value="GMS99072.1"/>
    <property type="molecule type" value="Genomic_DNA"/>
</dbReference>
<evidence type="ECO:0000313" key="1">
    <source>
        <dbReference type="EMBL" id="GMS99072.1"/>
    </source>
</evidence>
<comment type="caution">
    <text evidence="1">The sequence shown here is derived from an EMBL/GenBank/DDBJ whole genome shotgun (WGS) entry which is preliminary data.</text>
</comment>
<accession>A0AAV5TXH4</accession>
<evidence type="ECO:0000313" key="2">
    <source>
        <dbReference type="Proteomes" id="UP001432027"/>
    </source>
</evidence>
<reference evidence="1" key="1">
    <citation type="submission" date="2023-10" db="EMBL/GenBank/DDBJ databases">
        <title>Genome assembly of Pristionchus species.</title>
        <authorList>
            <person name="Yoshida K."/>
            <person name="Sommer R.J."/>
        </authorList>
    </citation>
    <scope>NUCLEOTIDE SEQUENCE</scope>
    <source>
        <strain evidence="1">RS0144</strain>
    </source>
</reference>